<dbReference type="GO" id="GO:0009383">
    <property type="term" value="F:rRNA (cytosine-C5-)-methyltransferase activity"/>
    <property type="evidence" value="ECO:0007669"/>
    <property type="project" value="TreeGrafter"/>
</dbReference>
<dbReference type="GO" id="GO:0070475">
    <property type="term" value="P:rRNA base methylation"/>
    <property type="evidence" value="ECO:0007669"/>
    <property type="project" value="TreeGrafter"/>
</dbReference>
<feature type="region of interest" description="Disordered" evidence="1">
    <location>
        <begin position="1"/>
        <end position="159"/>
    </location>
</feature>
<sequence length="310" mass="35334">MGYKSKNKQKDPTPLDADLKKAQYKQAKQQNKRSKKPTAPRRANGNGNTNGNRKRKAQDEGEDDSVVSRKKGKPVKPVAAKSDSKKQKVQEGKDAAAANGKKVVSQMWDNVDEGEDEDDEADQDLDMEIGEGEDDGTLDEKRSRKIEARKRREAEMGDAELADSTLQTNIAEVEKFKLPSGQEIEREQLAPDLQIVHTRIQEITNVLNNFKTLRDPERYVKRPLQTHSSRADYVDVLVKDLAHYYGYNEYIMEKLFHLFPVSEAIEFFEANEVPRPVTVRTNTLRTRRRDLAQALINRGVNLEPIGKWSK</sequence>
<evidence type="ECO:0000313" key="4">
    <source>
        <dbReference type="Proteomes" id="UP000268093"/>
    </source>
</evidence>
<dbReference type="AlphaFoldDB" id="A0A433A2Z5"/>
<feature type="compositionally biased region" description="Basic and acidic residues" evidence="1">
    <location>
        <begin position="8"/>
        <end position="21"/>
    </location>
</feature>
<feature type="compositionally biased region" description="Low complexity" evidence="1">
    <location>
        <begin position="41"/>
        <end position="51"/>
    </location>
</feature>
<dbReference type="InterPro" id="IPR029063">
    <property type="entry name" value="SAM-dependent_MTases_sf"/>
</dbReference>
<name>A0A433A2Z5_9FUNG</name>
<dbReference type="Proteomes" id="UP000268093">
    <property type="component" value="Unassembled WGS sequence"/>
</dbReference>
<dbReference type="GO" id="GO:0005730">
    <property type="term" value="C:nucleolus"/>
    <property type="evidence" value="ECO:0007669"/>
    <property type="project" value="TreeGrafter"/>
</dbReference>
<proteinExistence type="predicted"/>
<dbReference type="SUPFAM" id="SSF53335">
    <property type="entry name" value="S-adenosyl-L-methionine-dependent methyltransferases"/>
    <property type="match status" value="1"/>
</dbReference>
<evidence type="ECO:0000256" key="1">
    <source>
        <dbReference type="SAM" id="MobiDB-lite"/>
    </source>
</evidence>
<dbReference type="InterPro" id="IPR023267">
    <property type="entry name" value="RCMT"/>
</dbReference>
<protein>
    <recommendedName>
        <fullName evidence="2">Ribosomal RNA small subunit methyltransferase B-like ferredoxin-like domain-containing protein</fullName>
    </recommendedName>
</protein>
<reference evidence="3 4" key="1">
    <citation type="journal article" date="2018" name="New Phytol.">
        <title>Phylogenomics of Endogonaceae and evolution of mycorrhizas within Mucoromycota.</title>
        <authorList>
            <person name="Chang Y."/>
            <person name="Desiro A."/>
            <person name="Na H."/>
            <person name="Sandor L."/>
            <person name="Lipzen A."/>
            <person name="Clum A."/>
            <person name="Barry K."/>
            <person name="Grigoriev I.V."/>
            <person name="Martin F.M."/>
            <person name="Stajich J.E."/>
            <person name="Smith M.E."/>
            <person name="Bonito G."/>
            <person name="Spatafora J.W."/>
        </authorList>
    </citation>
    <scope>NUCLEOTIDE SEQUENCE [LARGE SCALE GENOMIC DNA]</scope>
    <source>
        <strain evidence="3 4">GMNB39</strain>
    </source>
</reference>
<dbReference type="Pfam" id="PF22458">
    <property type="entry name" value="RsmF-B_ferredox"/>
    <property type="match status" value="1"/>
</dbReference>
<dbReference type="InterPro" id="IPR023273">
    <property type="entry name" value="RCMT_NOP2"/>
</dbReference>
<evidence type="ECO:0000259" key="2">
    <source>
        <dbReference type="Pfam" id="PF22458"/>
    </source>
</evidence>
<dbReference type="PRINTS" id="PR02012">
    <property type="entry name" value="RCMTNOP2"/>
</dbReference>
<keyword evidence="4" id="KW-1185">Reference proteome</keyword>
<organism evidence="3 4">
    <name type="scientific">Jimgerdemannia flammicorona</name>
    <dbReference type="NCBI Taxonomy" id="994334"/>
    <lineage>
        <taxon>Eukaryota</taxon>
        <taxon>Fungi</taxon>
        <taxon>Fungi incertae sedis</taxon>
        <taxon>Mucoromycota</taxon>
        <taxon>Mucoromycotina</taxon>
        <taxon>Endogonomycetes</taxon>
        <taxon>Endogonales</taxon>
        <taxon>Endogonaceae</taxon>
        <taxon>Jimgerdemannia</taxon>
    </lineage>
</organism>
<feature type="compositionally biased region" description="Basic and acidic residues" evidence="1">
    <location>
        <begin position="82"/>
        <end position="94"/>
    </location>
</feature>
<feature type="compositionally biased region" description="Acidic residues" evidence="1">
    <location>
        <begin position="110"/>
        <end position="137"/>
    </location>
</feature>
<feature type="compositionally biased region" description="Basic residues" evidence="1">
    <location>
        <begin position="30"/>
        <end position="39"/>
    </location>
</feature>
<dbReference type="GO" id="GO:0000470">
    <property type="term" value="P:maturation of LSU-rRNA"/>
    <property type="evidence" value="ECO:0007669"/>
    <property type="project" value="TreeGrafter"/>
</dbReference>
<comment type="caution">
    <text evidence="3">The sequence shown here is derived from an EMBL/GenBank/DDBJ whole genome shotgun (WGS) entry which is preliminary data.</text>
</comment>
<dbReference type="InterPro" id="IPR054728">
    <property type="entry name" value="RsmB-like_ferredoxin"/>
</dbReference>
<dbReference type="Gene3D" id="3.30.70.1170">
    <property type="entry name" value="Sun protein, domain 3"/>
    <property type="match status" value="1"/>
</dbReference>
<feature type="non-terminal residue" evidence="3">
    <location>
        <position position="310"/>
    </location>
</feature>
<feature type="domain" description="Ribosomal RNA small subunit methyltransferase B-like ferredoxin-like" evidence="2">
    <location>
        <begin position="249"/>
        <end position="305"/>
    </location>
</feature>
<dbReference type="PANTHER" id="PTHR22807:SF30">
    <property type="entry name" value="28S RRNA (CYTOSINE(4447)-C(5))-METHYLTRANSFERASE-RELATED"/>
    <property type="match status" value="1"/>
</dbReference>
<dbReference type="OrthoDB" id="427002at2759"/>
<accession>A0A433A2Z5</accession>
<feature type="compositionally biased region" description="Basic and acidic residues" evidence="1">
    <location>
        <begin position="138"/>
        <end position="155"/>
    </location>
</feature>
<dbReference type="PANTHER" id="PTHR22807">
    <property type="entry name" value="NOP2 YEAST -RELATED NOL1/NOP2/FMU SUN DOMAIN-CONTAINING"/>
    <property type="match status" value="1"/>
</dbReference>
<evidence type="ECO:0000313" key="3">
    <source>
        <dbReference type="EMBL" id="RUO97030.1"/>
    </source>
</evidence>
<gene>
    <name evidence="3" type="ORF">BC936DRAFT_141088</name>
</gene>
<dbReference type="EMBL" id="RBNI01018767">
    <property type="protein sequence ID" value="RUO97030.1"/>
    <property type="molecule type" value="Genomic_DNA"/>
</dbReference>